<accession>A0A1M6I831</accession>
<proteinExistence type="predicted"/>
<dbReference type="EMBL" id="FQZY01000006">
    <property type="protein sequence ID" value="SHJ30523.1"/>
    <property type="molecule type" value="Genomic_DNA"/>
</dbReference>
<dbReference type="AlphaFoldDB" id="A0A1M6I831"/>
<feature type="domain" description="DUF1232" evidence="6">
    <location>
        <begin position="30"/>
        <end position="65"/>
    </location>
</feature>
<sequence length="122" mass="14050">MNLKEKAVQLKADIPAIFLCLKDKSTPVAVKILAGIAIGYALSPIDFIPDFIPVLGYLDDIIVIPVLIALVVKLTPKENFEKYRQESKGMWQNEKPKQWYFAIPIIMIWFLILWLIIKTIFF</sequence>
<dbReference type="Pfam" id="PF06803">
    <property type="entry name" value="DUF1232"/>
    <property type="match status" value="1"/>
</dbReference>
<gene>
    <name evidence="7" type="ORF">SAMN02745243_00264</name>
</gene>
<dbReference type="GO" id="GO:0012505">
    <property type="term" value="C:endomembrane system"/>
    <property type="evidence" value="ECO:0007669"/>
    <property type="project" value="UniProtKB-SubCell"/>
</dbReference>
<feature type="transmembrane region" description="Helical" evidence="5">
    <location>
        <begin position="28"/>
        <end position="45"/>
    </location>
</feature>
<keyword evidence="8" id="KW-1185">Reference proteome</keyword>
<feature type="transmembrane region" description="Helical" evidence="5">
    <location>
        <begin position="99"/>
        <end position="117"/>
    </location>
</feature>
<evidence type="ECO:0000259" key="6">
    <source>
        <dbReference type="Pfam" id="PF06803"/>
    </source>
</evidence>
<organism evidence="7 8">
    <name type="scientific">Hespellia stercorisuis DSM 15480</name>
    <dbReference type="NCBI Taxonomy" id="1121950"/>
    <lineage>
        <taxon>Bacteria</taxon>
        <taxon>Bacillati</taxon>
        <taxon>Bacillota</taxon>
        <taxon>Clostridia</taxon>
        <taxon>Lachnospirales</taxon>
        <taxon>Lachnospiraceae</taxon>
        <taxon>Hespellia</taxon>
    </lineage>
</organism>
<dbReference type="OrthoDB" id="9800202at2"/>
<keyword evidence="4 5" id="KW-0472">Membrane</keyword>
<evidence type="ECO:0000313" key="7">
    <source>
        <dbReference type="EMBL" id="SHJ30523.1"/>
    </source>
</evidence>
<evidence type="ECO:0000256" key="2">
    <source>
        <dbReference type="ARBA" id="ARBA00022692"/>
    </source>
</evidence>
<evidence type="ECO:0000313" key="8">
    <source>
        <dbReference type="Proteomes" id="UP000184301"/>
    </source>
</evidence>
<reference evidence="7 8" key="1">
    <citation type="submission" date="2016-11" db="EMBL/GenBank/DDBJ databases">
        <authorList>
            <person name="Jaros S."/>
            <person name="Januszkiewicz K."/>
            <person name="Wedrychowicz H."/>
        </authorList>
    </citation>
    <scope>NUCLEOTIDE SEQUENCE [LARGE SCALE GENOMIC DNA]</scope>
    <source>
        <strain evidence="7 8">DSM 15480</strain>
    </source>
</reference>
<keyword evidence="3 5" id="KW-1133">Transmembrane helix</keyword>
<evidence type="ECO:0000256" key="4">
    <source>
        <dbReference type="ARBA" id="ARBA00023136"/>
    </source>
</evidence>
<name>A0A1M6I831_9FIRM</name>
<evidence type="ECO:0000256" key="3">
    <source>
        <dbReference type="ARBA" id="ARBA00022989"/>
    </source>
</evidence>
<dbReference type="RefSeq" id="WP_073104038.1">
    <property type="nucleotide sequence ID" value="NZ_FQZY01000006.1"/>
</dbReference>
<evidence type="ECO:0000256" key="1">
    <source>
        <dbReference type="ARBA" id="ARBA00004127"/>
    </source>
</evidence>
<comment type="subcellular location">
    <subcellularLocation>
        <location evidence="1">Endomembrane system</location>
        <topology evidence="1">Multi-pass membrane protein</topology>
    </subcellularLocation>
</comment>
<feature type="transmembrane region" description="Helical" evidence="5">
    <location>
        <begin position="51"/>
        <end position="72"/>
    </location>
</feature>
<dbReference type="STRING" id="1121950.SAMN02745243_00264"/>
<dbReference type="InterPro" id="IPR010652">
    <property type="entry name" value="DUF1232"/>
</dbReference>
<evidence type="ECO:0000256" key="5">
    <source>
        <dbReference type="SAM" id="Phobius"/>
    </source>
</evidence>
<dbReference type="Proteomes" id="UP000184301">
    <property type="component" value="Unassembled WGS sequence"/>
</dbReference>
<protein>
    <recommendedName>
        <fullName evidence="6">DUF1232 domain-containing protein</fullName>
    </recommendedName>
</protein>
<keyword evidence="2 5" id="KW-0812">Transmembrane</keyword>